<dbReference type="AlphaFoldDB" id="A0A8C6J7F4"/>
<dbReference type="Proteomes" id="UP000694405">
    <property type="component" value="Chromosome 8"/>
</dbReference>
<dbReference type="InterPro" id="IPR013083">
    <property type="entry name" value="Znf_RING/FYVE/PHD"/>
</dbReference>
<evidence type="ECO:0000313" key="1">
    <source>
        <dbReference type="Ensembl" id="ENSMUNP00000008055.2"/>
    </source>
</evidence>
<dbReference type="Gene3D" id="3.30.40.10">
    <property type="entry name" value="Zinc/RING finger domain, C3HC4 (zinc finger)"/>
    <property type="match status" value="1"/>
</dbReference>
<reference evidence="1" key="1">
    <citation type="submission" date="2020-03" db="EMBL/GenBank/DDBJ databases">
        <title>Melopsittacus undulatus (budgerigar) genome, bMelUnd1, maternal haplotype with Z.</title>
        <authorList>
            <person name="Gedman G."/>
            <person name="Mountcastle J."/>
            <person name="Haase B."/>
            <person name="Formenti G."/>
            <person name="Wright T."/>
            <person name="Apodaca J."/>
            <person name="Pelan S."/>
            <person name="Chow W."/>
            <person name="Rhie A."/>
            <person name="Howe K."/>
            <person name="Fedrigo O."/>
            <person name="Jarvis E.D."/>
        </authorList>
    </citation>
    <scope>NUCLEOTIDE SEQUENCE [LARGE SCALE GENOMIC DNA]</scope>
</reference>
<organism evidence="1 2">
    <name type="scientific">Melopsittacus undulatus</name>
    <name type="common">Budgerigar</name>
    <name type="synonym">Psittacus undulatus</name>
    <dbReference type="NCBI Taxonomy" id="13146"/>
    <lineage>
        <taxon>Eukaryota</taxon>
        <taxon>Metazoa</taxon>
        <taxon>Chordata</taxon>
        <taxon>Craniata</taxon>
        <taxon>Vertebrata</taxon>
        <taxon>Euteleostomi</taxon>
        <taxon>Archelosauria</taxon>
        <taxon>Archosauria</taxon>
        <taxon>Dinosauria</taxon>
        <taxon>Saurischia</taxon>
        <taxon>Theropoda</taxon>
        <taxon>Coelurosauria</taxon>
        <taxon>Aves</taxon>
        <taxon>Neognathae</taxon>
        <taxon>Neoaves</taxon>
        <taxon>Telluraves</taxon>
        <taxon>Australaves</taxon>
        <taxon>Psittaciformes</taxon>
        <taxon>Psittaculidae</taxon>
        <taxon>Melopsittacus</taxon>
    </lineage>
</organism>
<protein>
    <submittedName>
        <fullName evidence="1">Uncharacterized protein</fullName>
    </submittedName>
</protein>
<reference evidence="1" key="3">
    <citation type="submission" date="2025-09" db="UniProtKB">
        <authorList>
            <consortium name="Ensembl"/>
        </authorList>
    </citation>
    <scope>IDENTIFICATION</scope>
</reference>
<sequence length="235" mass="26451">MFCLTGSALDLHFNDVNVASVDRDLEDQEGSGLNGVTGSTWDFVTGNFSPCPSPVLNSGTTPSISSNTTGNELTQVRRELDDAKRKLKQWEESWQQVKQACDAWQKEAQEAKERANIADADKQLALQKKEEVESKIKKLKVQLAACLCTTLPYMKNYGDIDKISLPKLRSLQNRLHSDLETIDEVIFQLQSKKCIICQEGDCSIILNPRQHYVLCDHCAAAQEECPCCQKKRNLW</sequence>
<accession>A0A8V5FKU4</accession>
<keyword evidence="2" id="KW-1185">Reference proteome</keyword>
<dbReference type="Pfam" id="PF13920">
    <property type="entry name" value="zf-C3HC4_3"/>
    <property type="match status" value="1"/>
</dbReference>
<accession>A0A8C6J7F4</accession>
<name>A0A8C6J7F4_MELUD</name>
<proteinExistence type="predicted"/>
<evidence type="ECO:0000313" key="2">
    <source>
        <dbReference type="Proteomes" id="UP000694405"/>
    </source>
</evidence>
<dbReference type="Ensembl" id="ENSMUNT00000009313.2">
    <property type="protein sequence ID" value="ENSMUNP00000008055.2"/>
    <property type="gene ID" value="ENSMUNG00000006441.2"/>
</dbReference>
<reference evidence="1" key="2">
    <citation type="submission" date="2025-08" db="UniProtKB">
        <authorList>
            <consortium name="Ensembl"/>
        </authorList>
    </citation>
    <scope>IDENTIFICATION</scope>
</reference>